<sequence length="151" mass="17449">MEGAHHNEGTNTDPPMTLIERQMQVITTSIQDLAREMTRQNQELWQAIRKEPPTPQQPPNNNQTSLQRENRREDHETDSRQTNPRDREENDVQRTHLSRRHREESTGSLTHPSRHGPTKTARSSRKPDHLGSQTTRLPAVDTGRKSLLLSK</sequence>
<protein>
    <submittedName>
        <fullName evidence="2">Uncharacterized protein</fullName>
    </submittedName>
</protein>
<reference evidence="2" key="1">
    <citation type="submission" date="2018-02" db="EMBL/GenBank/DDBJ databases">
        <authorList>
            <person name="Cohen D.B."/>
            <person name="Kent A.D."/>
        </authorList>
    </citation>
    <scope>NUCLEOTIDE SEQUENCE</scope>
</reference>
<evidence type="ECO:0000256" key="1">
    <source>
        <dbReference type="SAM" id="MobiDB-lite"/>
    </source>
</evidence>
<feature type="compositionally biased region" description="Basic and acidic residues" evidence="1">
    <location>
        <begin position="68"/>
        <end position="94"/>
    </location>
</feature>
<organism evidence="2">
    <name type="scientific">Fagus sylvatica</name>
    <name type="common">Beechnut</name>
    <dbReference type="NCBI Taxonomy" id="28930"/>
    <lineage>
        <taxon>Eukaryota</taxon>
        <taxon>Viridiplantae</taxon>
        <taxon>Streptophyta</taxon>
        <taxon>Embryophyta</taxon>
        <taxon>Tracheophyta</taxon>
        <taxon>Spermatophyta</taxon>
        <taxon>Magnoliopsida</taxon>
        <taxon>eudicotyledons</taxon>
        <taxon>Gunneridae</taxon>
        <taxon>Pentapetalae</taxon>
        <taxon>rosids</taxon>
        <taxon>fabids</taxon>
        <taxon>Fagales</taxon>
        <taxon>Fagaceae</taxon>
        <taxon>Fagus</taxon>
    </lineage>
</organism>
<accession>A0A2N9F295</accession>
<dbReference type="AlphaFoldDB" id="A0A2N9F295"/>
<proteinExistence type="predicted"/>
<evidence type="ECO:0000313" key="2">
    <source>
        <dbReference type="EMBL" id="SPC85096.1"/>
    </source>
</evidence>
<gene>
    <name evidence="2" type="ORF">FSB_LOCUS12978</name>
</gene>
<name>A0A2N9F295_FAGSY</name>
<feature type="region of interest" description="Disordered" evidence="1">
    <location>
        <begin position="1"/>
        <end position="151"/>
    </location>
</feature>
<dbReference type="EMBL" id="OIVN01000757">
    <property type="protein sequence ID" value="SPC85096.1"/>
    <property type="molecule type" value="Genomic_DNA"/>
</dbReference>